<keyword evidence="6 9" id="KW-0663">Pyridoxal phosphate</keyword>
<evidence type="ECO:0000256" key="8">
    <source>
        <dbReference type="RuleBase" id="RU004106"/>
    </source>
</evidence>
<accession>A0ABM1SR60</accession>
<sequence length="362" mass="41030">MSTKPDSNHLIFGRHFSDHMLEVEWTAAGGWRVPRICPVHNLSLHPGAKVLHYAQELFEGMKAFRGEDNKIRLFRPDLNMKRMRTSAERCSFPDFDGKELIKCIRKLISLDQEWVPYSSSSSLYIRPTFIGIEPSLGVAAANRALLFVITGPVGPYFATGVKPVSLLADPKFVRAWPGGVGDKKMGSNYGPTIYIQKHAEKMNLQQVLWIFGEDHQLTEVGTMNIFVLLINEKGEKELVTPPLNGLILPGVTRQSLLDLAKTWNELKVSERVITMKEVLDALKENRLLEIFGSGTACIVCPVNRIHYMGHDYHIPTMEHVQPLNLRFLKTLTDIQYGRIPHKWAEEIEDVPGIHLESVEERV</sequence>
<dbReference type="PROSITE" id="PS00770">
    <property type="entry name" value="AA_TRANSFER_CLASS_4"/>
    <property type="match status" value="1"/>
</dbReference>
<dbReference type="InterPro" id="IPR033939">
    <property type="entry name" value="BCAT_family"/>
</dbReference>
<comment type="catalytic activity">
    <reaction evidence="10">
        <text>L-valine + 2-oxoglutarate = 3-methyl-2-oxobutanoate + L-glutamate</text>
        <dbReference type="Rhea" id="RHEA:24813"/>
        <dbReference type="ChEBI" id="CHEBI:11851"/>
        <dbReference type="ChEBI" id="CHEBI:16810"/>
        <dbReference type="ChEBI" id="CHEBI:29985"/>
        <dbReference type="ChEBI" id="CHEBI:57762"/>
        <dbReference type="EC" id="2.6.1.42"/>
    </reaction>
</comment>
<evidence type="ECO:0000256" key="10">
    <source>
        <dbReference type="RuleBase" id="RU004517"/>
    </source>
</evidence>
<dbReference type="PIRSF" id="PIRSF006468">
    <property type="entry name" value="BCAT1"/>
    <property type="match status" value="1"/>
</dbReference>
<dbReference type="PANTHER" id="PTHR11825">
    <property type="entry name" value="SUBGROUP IIII AMINOTRANSFERASE"/>
    <property type="match status" value="1"/>
</dbReference>
<dbReference type="SUPFAM" id="SSF56752">
    <property type="entry name" value="D-aminoacid aminotransferase-like PLP-dependent enzymes"/>
    <property type="match status" value="1"/>
</dbReference>
<keyword evidence="7 10" id="KW-0100">Branched-chain amino acid biosynthesis</keyword>
<evidence type="ECO:0000256" key="3">
    <source>
        <dbReference type="ARBA" id="ARBA00022576"/>
    </source>
</evidence>
<keyword evidence="3 10" id="KW-0032">Aminotransferase</keyword>
<comment type="catalytic activity">
    <reaction evidence="10">
        <text>L-isoleucine + 2-oxoglutarate = (S)-3-methyl-2-oxopentanoate + L-glutamate</text>
        <dbReference type="Rhea" id="RHEA:24801"/>
        <dbReference type="ChEBI" id="CHEBI:16810"/>
        <dbReference type="ChEBI" id="CHEBI:29985"/>
        <dbReference type="ChEBI" id="CHEBI:35146"/>
        <dbReference type="ChEBI" id="CHEBI:58045"/>
        <dbReference type="EC" id="2.6.1.42"/>
    </reaction>
</comment>
<gene>
    <name evidence="12" type="primary">LOC106463006</name>
</gene>
<dbReference type="Gene3D" id="3.20.10.10">
    <property type="entry name" value="D-amino Acid Aminotransferase, subunit A, domain 2"/>
    <property type="match status" value="1"/>
</dbReference>
<evidence type="ECO:0000256" key="6">
    <source>
        <dbReference type="ARBA" id="ARBA00022898"/>
    </source>
</evidence>
<evidence type="ECO:0000313" key="12">
    <source>
        <dbReference type="RefSeq" id="XP_022246116.1"/>
    </source>
</evidence>
<evidence type="ECO:0000256" key="7">
    <source>
        <dbReference type="ARBA" id="ARBA00023304"/>
    </source>
</evidence>
<dbReference type="Gene3D" id="3.30.470.10">
    <property type="match status" value="1"/>
</dbReference>
<dbReference type="Proteomes" id="UP000694941">
    <property type="component" value="Unplaced"/>
</dbReference>
<dbReference type="InterPro" id="IPR018300">
    <property type="entry name" value="Aminotrans_IV_CS"/>
</dbReference>
<dbReference type="InterPro" id="IPR043131">
    <property type="entry name" value="BCAT-like_N"/>
</dbReference>
<dbReference type="InterPro" id="IPR036038">
    <property type="entry name" value="Aminotransferase-like"/>
</dbReference>
<organism evidence="11 12">
    <name type="scientific">Limulus polyphemus</name>
    <name type="common">Atlantic horseshoe crab</name>
    <dbReference type="NCBI Taxonomy" id="6850"/>
    <lineage>
        <taxon>Eukaryota</taxon>
        <taxon>Metazoa</taxon>
        <taxon>Ecdysozoa</taxon>
        <taxon>Arthropoda</taxon>
        <taxon>Chelicerata</taxon>
        <taxon>Merostomata</taxon>
        <taxon>Xiphosura</taxon>
        <taxon>Limulidae</taxon>
        <taxon>Limulus</taxon>
    </lineage>
</organism>
<evidence type="ECO:0000256" key="1">
    <source>
        <dbReference type="ARBA" id="ARBA00001933"/>
    </source>
</evidence>
<name>A0ABM1SR60_LIMPO</name>
<keyword evidence="5 10" id="KW-0808">Transferase</keyword>
<dbReference type="NCBIfam" id="NF009897">
    <property type="entry name" value="PRK13357.1"/>
    <property type="match status" value="1"/>
</dbReference>
<dbReference type="Pfam" id="PF01063">
    <property type="entry name" value="Aminotran_4"/>
    <property type="match status" value="1"/>
</dbReference>
<protein>
    <recommendedName>
        <fullName evidence="10">Branched-chain-amino-acid aminotransferase</fullName>
        <ecNumber evidence="10">2.6.1.42</ecNumber>
    </recommendedName>
</protein>
<dbReference type="InterPro" id="IPR043132">
    <property type="entry name" value="BCAT-like_C"/>
</dbReference>
<keyword evidence="11" id="KW-1185">Reference proteome</keyword>
<evidence type="ECO:0000256" key="9">
    <source>
        <dbReference type="RuleBase" id="RU004516"/>
    </source>
</evidence>
<proteinExistence type="inferred from homology"/>
<comment type="catalytic activity">
    <reaction evidence="10">
        <text>L-leucine + 2-oxoglutarate = 4-methyl-2-oxopentanoate + L-glutamate</text>
        <dbReference type="Rhea" id="RHEA:18321"/>
        <dbReference type="ChEBI" id="CHEBI:16810"/>
        <dbReference type="ChEBI" id="CHEBI:17865"/>
        <dbReference type="ChEBI" id="CHEBI:29985"/>
        <dbReference type="ChEBI" id="CHEBI:57427"/>
        <dbReference type="EC" id="2.6.1.42"/>
    </reaction>
</comment>
<comment type="similarity">
    <text evidence="2 8">Belongs to the class-IV pyridoxal-phosphate-dependent aminotransferase family.</text>
</comment>
<reference evidence="12" key="1">
    <citation type="submission" date="2025-08" db="UniProtKB">
        <authorList>
            <consortium name="RefSeq"/>
        </authorList>
    </citation>
    <scope>IDENTIFICATION</scope>
    <source>
        <tissue evidence="12">Muscle</tissue>
    </source>
</reference>
<dbReference type="PANTHER" id="PTHR11825:SF44">
    <property type="entry name" value="BRANCHED-CHAIN-AMINO-ACID AMINOTRANSFERASE"/>
    <property type="match status" value="1"/>
</dbReference>
<comment type="cofactor">
    <cofactor evidence="1 9">
        <name>pyridoxal 5'-phosphate</name>
        <dbReference type="ChEBI" id="CHEBI:597326"/>
    </cofactor>
</comment>
<keyword evidence="4 10" id="KW-0028">Amino-acid biosynthesis</keyword>
<dbReference type="CDD" id="cd01557">
    <property type="entry name" value="BCAT_beta_family"/>
    <property type="match status" value="1"/>
</dbReference>
<evidence type="ECO:0000256" key="4">
    <source>
        <dbReference type="ARBA" id="ARBA00022605"/>
    </source>
</evidence>
<dbReference type="NCBIfam" id="TIGR01123">
    <property type="entry name" value="ilvE_II"/>
    <property type="match status" value="1"/>
</dbReference>
<dbReference type="EC" id="2.6.1.42" evidence="10"/>
<dbReference type="RefSeq" id="XP_022246116.1">
    <property type="nucleotide sequence ID" value="XM_022390408.1"/>
</dbReference>
<evidence type="ECO:0000256" key="5">
    <source>
        <dbReference type="ARBA" id="ARBA00022679"/>
    </source>
</evidence>
<dbReference type="GeneID" id="106463006"/>
<evidence type="ECO:0000313" key="11">
    <source>
        <dbReference type="Proteomes" id="UP000694941"/>
    </source>
</evidence>
<evidence type="ECO:0000256" key="2">
    <source>
        <dbReference type="ARBA" id="ARBA00009320"/>
    </source>
</evidence>
<dbReference type="InterPro" id="IPR005786">
    <property type="entry name" value="B_amino_transII"/>
</dbReference>
<dbReference type="InterPro" id="IPR001544">
    <property type="entry name" value="Aminotrans_IV"/>
</dbReference>